<evidence type="ECO:0000256" key="1">
    <source>
        <dbReference type="ARBA" id="ARBA00001946"/>
    </source>
</evidence>
<dbReference type="InterPro" id="IPR029057">
    <property type="entry name" value="PRTase-like"/>
</dbReference>
<evidence type="ECO:0000256" key="14">
    <source>
        <dbReference type="ARBA" id="ARBA00022842"/>
    </source>
</evidence>
<comment type="similarity">
    <text evidence="5 17">Belongs to the purine/pyrimidine phosphoribosyltransferase family.</text>
</comment>
<keyword evidence="20" id="KW-1185">Reference proteome</keyword>
<gene>
    <name evidence="19" type="primary">hpt</name>
    <name evidence="19" type="ORF">LDJ79_02220</name>
</gene>
<evidence type="ECO:0000259" key="18">
    <source>
        <dbReference type="Pfam" id="PF00156"/>
    </source>
</evidence>
<evidence type="ECO:0000256" key="15">
    <source>
        <dbReference type="ARBA" id="ARBA00048811"/>
    </source>
</evidence>
<protein>
    <recommendedName>
        <fullName evidence="7 17">Hypoxanthine phosphoribosyltransferase</fullName>
        <ecNumber evidence="6 17">2.4.2.8</ecNumber>
    </recommendedName>
</protein>
<comment type="function">
    <text evidence="2">Purine salvage pathway enzyme which catalyzes the transfer of the ribosyl-5-phosphate group from 5-phospho-alpha-D-ribose 1-diphosphate (PRPP) to the N9 position of hypoxanthine to yield IMP (inosine 5'-monophosphate). To a lesser extent, can also act on guanine leading to GMP, but shows a highly less efficient activity with xanthine.</text>
</comment>
<dbReference type="InterPro" id="IPR005904">
    <property type="entry name" value="Hxn_phspho_trans"/>
</dbReference>
<evidence type="ECO:0000256" key="5">
    <source>
        <dbReference type="ARBA" id="ARBA00008391"/>
    </source>
</evidence>
<dbReference type="InterPro" id="IPR050408">
    <property type="entry name" value="HGPRT"/>
</dbReference>
<evidence type="ECO:0000256" key="9">
    <source>
        <dbReference type="ARBA" id="ARBA00022676"/>
    </source>
</evidence>
<dbReference type="RefSeq" id="WP_068714987.1">
    <property type="nucleotide sequence ID" value="NZ_AP014635.1"/>
</dbReference>
<reference evidence="20" key="1">
    <citation type="submission" date="2023-07" db="EMBL/GenBank/DDBJ databases">
        <title>Molecular identification of indigenous halophilic bacteria isolated from red sea cost, biodegradation of synthetic dyes and assessment of degraded metabolite toxicity.</title>
        <authorList>
            <person name="Chaieb K."/>
            <person name="Altayb H.N."/>
        </authorList>
    </citation>
    <scope>NUCLEOTIDE SEQUENCE [LARGE SCALE GENOMIC DNA]</scope>
    <source>
        <strain evidence="20">K20</strain>
    </source>
</reference>
<name>A0ABS7YHU1_9VIBR</name>
<evidence type="ECO:0000256" key="12">
    <source>
        <dbReference type="ARBA" id="ARBA00022726"/>
    </source>
</evidence>
<evidence type="ECO:0000256" key="11">
    <source>
        <dbReference type="ARBA" id="ARBA00022723"/>
    </source>
</evidence>
<evidence type="ECO:0000313" key="19">
    <source>
        <dbReference type="EMBL" id="MCA2014908.1"/>
    </source>
</evidence>
<keyword evidence="11 17" id="KW-0479">Metal-binding</keyword>
<dbReference type="GO" id="GO:0016757">
    <property type="term" value="F:glycosyltransferase activity"/>
    <property type="evidence" value="ECO:0007669"/>
    <property type="project" value="UniProtKB-KW"/>
</dbReference>
<evidence type="ECO:0000313" key="20">
    <source>
        <dbReference type="Proteomes" id="UP001199044"/>
    </source>
</evidence>
<dbReference type="PANTHER" id="PTHR43340:SF1">
    <property type="entry name" value="HYPOXANTHINE PHOSPHORIBOSYLTRANSFERASE"/>
    <property type="match status" value="1"/>
</dbReference>
<dbReference type="EMBL" id="JAIWIU010000011">
    <property type="protein sequence ID" value="MCA2014908.1"/>
    <property type="molecule type" value="Genomic_DNA"/>
</dbReference>
<comment type="catalytic activity">
    <reaction evidence="15">
        <text>GMP + diphosphate = guanine + 5-phospho-alpha-D-ribose 1-diphosphate</text>
        <dbReference type="Rhea" id="RHEA:25424"/>
        <dbReference type="ChEBI" id="CHEBI:16235"/>
        <dbReference type="ChEBI" id="CHEBI:33019"/>
        <dbReference type="ChEBI" id="CHEBI:58017"/>
        <dbReference type="ChEBI" id="CHEBI:58115"/>
        <dbReference type="EC" id="2.4.2.8"/>
    </reaction>
    <physiologicalReaction direction="right-to-left" evidence="15">
        <dbReference type="Rhea" id="RHEA:25426"/>
    </physiologicalReaction>
</comment>
<dbReference type="CDD" id="cd06223">
    <property type="entry name" value="PRTases_typeI"/>
    <property type="match status" value="1"/>
</dbReference>
<evidence type="ECO:0000256" key="17">
    <source>
        <dbReference type="RuleBase" id="RU364099"/>
    </source>
</evidence>
<evidence type="ECO:0000256" key="4">
    <source>
        <dbReference type="ARBA" id="ARBA00004669"/>
    </source>
</evidence>
<dbReference type="Proteomes" id="UP001199044">
    <property type="component" value="Unassembled WGS sequence"/>
</dbReference>
<keyword evidence="10 17" id="KW-0808">Transferase</keyword>
<comment type="subcellular location">
    <subcellularLocation>
        <location evidence="3 17">Cytoplasm</location>
    </subcellularLocation>
</comment>
<proteinExistence type="inferred from homology"/>
<evidence type="ECO:0000256" key="2">
    <source>
        <dbReference type="ARBA" id="ARBA00003637"/>
    </source>
</evidence>
<comment type="catalytic activity">
    <reaction evidence="16">
        <text>IMP + diphosphate = hypoxanthine + 5-phospho-alpha-D-ribose 1-diphosphate</text>
        <dbReference type="Rhea" id="RHEA:17973"/>
        <dbReference type="ChEBI" id="CHEBI:17368"/>
        <dbReference type="ChEBI" id="CHEBI:33019"/>
        <dbReference type="ChEBI" id="CHEBI:58017"/>
        <dbReference type="ChEBI" id="CHEBI:58053"/>
        <dbReference type="EC" id="2.4.2.8"/>
    </reaction>
    <physiologicalReaction direction="right-to-left" evidence="16">
        <dbReference type="Rhea" id="RHEA:17975"/>
    </physiologicalReaction>
</comment>
<dbReference type="EC" id="2.4.2.8" evidence="6 17"/>
<sequence length="176" mass="19937">MKHKVEVMISEQDVQERVRELGKQISLHYKESENLVLVGLLRGSFVFMADLARAIDVTHQVDFMTASSYGDSMESSRDVRILKDLDDDIKGKDVLLVEDIIDTGNTLSRVKEILALREPNSIAICTLLDKPSRREVPVEVQWIGFPIPDEFVVGVGIDYAQKYRHLPFIGKVVPLE</sequence>
<dbReference type="SUPFAM" id="SSF53271">
    <property type="entry name" value="PRTase-like"/>
    <property type="match status" value="1"/>
</dbReference>
<keyword evidence="13 17" id="KW-0547">Nucleotide-binding</keyword>
<dbReference type="Pfam" id="PF00156">
    <property type="entry name" value="Pribosyltran"/>
    <property type="match status" value="1"/>
</dbReference>
<keyword evidence="12 17" id="KW-0660">Purine salvage</keyword>
<dbReference type="Gene3D" id="3.40.50.2020">
    <property type="match status" value="1"/>
</dbReference>
<comment type="cofactor">
    <cofactor evidence="1 17">
        <name>Mg(2+)</name>
        <dbReference type="ChEBI" id="CHEBI:18420"/>
    </cofactor>
</comment>
<comment type="caution">
    <text evidence="19">The sequence shown here is derived from an EMBL/GenBank/DDBJ whole genome shotgun (WGS) entry which is preliminary data.</text>
</comment>
<evidence type="ECO:0000256" key="16">
    <source>
        <dbReference type="ARBA" id="ARBA00049402"/>
    </source>
</evidence>
<keyword evidence="8 17" id="KW-0963">Cytoplasm</keyword>
<evidence type="ECO:0000256" key="13">
    <source>
        <dbReference type="ARBA" id="ARBA00022741"/>
    </source>
</evidence>
<dbReference type="InterPro" id="IPR000836">
    <property type="entry name" value="PRTase_dom"/>
</dbReference>
<dbReference type="NCBIfam" id="TIGR01203">
    <property type="entry name" value="HGPRTase"/>
    <property type="match status" value="1"/>
</dbReference>
<evidence type="ECO:0000256" key="6">
    <source>
        <dbReference type="ARBA" id="ARBA00011895"/>
    </source>
</evidence>
<dbReference type="PANTHER" id="PTHR43340">
    <property type="entry name" value="HYPOXANTHINE-GUANINE PHOSPHORIBOSYLTRANSFERASE"/>
    <property type="match status" value="1"/>
</dbReference>
<feature type="domain" description="Phosphoribosyltransferase" evidence="18">
    <location>
        <begin position="16"/>
        <end position="159"/>
    </location>
</feature>
<accession>A0ABS7YHU1</accession>
<keyword evidence="9 17" id="KW-0328">Glycosyltransferase</keyword>
<evidence type="ECO:0000256" key="8">
    <source>
        <dbReference type="ARBA" id="ARBA00022490"/>
    </source>
</evidence>
<evidence type="ECO:0000256" key="10">
    <source>
        <dbReference type="ARBA" id="ARBA00022679"/>
    </source>
</evidence>
<evidence type="ECO:0000256" key="3">
    <source>
        <dbReference type="ARBA" id="ARBA00004496"/>
    </source>
</evidence>
<comment type="pathway">
    <text evidence="4 17">Purine metabolism; IMP biosynthesis via salvage pathway; IMP from hypoxanthine: step 1/1.</text>
</comment>
<organism evidence="19 20">
    <name type="scientific">Vibrio tritonius</name>
    <dbReference type="NCBI Taxonomy" id="1435069"/>
    <lineage>
        <taxon>Bacteria</taxon>
        <taxon>Pseudomonadati</taxon>
        <taxon>Pseudomonadota</taxon>
        <taxon>Gammaproteobacteria</taxon>
        <taxon>Vibrionales</taxon>
        <taxon>Vibrionaceae</taxon>
        <taxon>Vibrio</taxon>
    </lineage>
</organism>
<keyword evidence="14 17" id="KW-0460">Magnesium</keyword>
<evidence type="ECO:0000256" key="7">
    <source>
        <dbReference type="ARBA" id="ARBA00014105"/>
    </source>
</evidence>